<evidence type="ECO:0000256" key="8">
    <source>
        <dbReference type="ARBA" id="ARBA00035045"/>
    </source>
</evidence>
<dbReference type="Pfam" id="PF07063">
    <property type="entry name" value="HGLS"/>
    <property type="match status" value="1"/>
</dbReference>
<dbReference type="RefSeq" id="WP_189587162.1">
    <property type="nucleotide sequence ID" value="NZ_BMYV01000004.1"/>
</dbReference>
<dbReference type="InterPro" id="IPR009770">
    <property type="entry name" value="HGLS"/>
</dbReference>
<evidence type="ECO:0000256" key="6">
    <source>
        <dbReference type="ARBA" id="ARBA00035023"/>
    </source>
</evidence>
<evidence type="ECO:0000256" key="4">
    <source>
        <dbReference type="ARBA" id="ARBA00023004"/>
    </source>
</evidence>
<evidence type="ECO:0000313" key="10">
    <source>
        <dbReference type="Proteomes" id="UP000600865"/>
    </source>
</evidence>
<proteinExistence type="inferred from homology"/>
<sequence length="384" mass="42544">MTTQAFRHSDHLRADFSQALSDMYRTEVPAYGTLIDIVGRINAEHEGIRSEGERHGAIRLGTASELHLIARVFEIFGLHPVGYYDLSVAGLPVHSTAFRPITDQGFNTSPFRMFTSLLRLDMISAPLRETAELALNTRSILSEEGHRLLDLAENQGGLTDDQGDAFVREAVAIFAWRKRAHVDLATYKLLKSEHPLIADIVSFQGPHMNHLTPRVADIDAAHHMMAAEGMDIKDTIEGPPRRNVPILLRQTAFKALTETVDFQTDIGWESAEHTARFGEIEQRGAALTPKGRALYDQCLASKDFSSFPDDIAALRDQKLAYFNAEGEPVTYEDFLPVSAAGIFKSNLRESEDVESLEATGNQAAFETALGKPVLDMFDLYANAT</sequence>
<dbReference type="PANTHER" id="PTHR39479:SF2">
    <property type="entry name" value="2-OXOADIPATE DIOXYGENASE_DECARBOXYLASE"/>
    <property type="match status" value="1"/>
</dbReference>
<evidence type="ECO:0000256" key="2">
    <source>
        <dbReference type="ARBA" id="ARBA00022964"/>
    </source>
</evidence>
<accession>A0A918KT22</accession>
<keyword evidence="3" id="KW-0560">Oxidoreductase</keyword>
<evidence type="ECO:0000256" key="7">
    <source>
        <dbReference type="ARBA" id="ARBA00035034"/>
    </source>
</evidence>
<dbReference type="PANTHER" id="PTHR39479">
    <property type="match status" value="1"/>
</dbReference>
<dbReference type="SMART" id="SM01150">
    <property type="entry name" value="DUF1338"/>
    <property type="match status" value="1"/>
</dbReference>
<dbReference type="EMBL" id="BMYV01000004">
    <property type="protein sequence ID" value="GGX76091.1"/>
    <property type="molecule type" value="Genomic_DNA"/>
</dbReference>
<keyword evidence="2" id="KW-0223">Dioxygenase</keyword>
<comment type="cofactor">
    <cofactor evidence="1">
        <name>Fe(2+)</name>
        <dbReference type="ChEBI" id="CHEBI:29033"/>
    </cofactor>
</comment>
<comment type="caution">
    <text evidence="9">The sequence shown here is derived from an EMBL/GenBank/DDBJ whole genome shotgun (WGS) entry which is preliminary data.</text>
</comment>
<evidence type="ECO:0000313" key="9">
    <source>
        <dbReference type="EMBL" id="GGX76091.1"/>
    </source>
</evidence>
<reference evidence="9 10" key="1">
    <citation type="journal article" date="2014" name="Int. J. Syst. Evol. Microbiol.">
        <title>Complete genome sequence of Corynebacterium casei LMG S-19264T (=DSM 44701T), isolated from a smear-ripened cheese.</title>
        <authorList>
            <consortium name="US DOE Joint Genome Institute (JGI-PGF)"/>
            <person name="Walter F."/>
            <person name="Albersmeier A."/>
            <person name="Kalinowski J."/>
            <person name="Ruckert C."/>
        </authorList>
    </citation>
    <scope>NUCLEOTIDE SEQUENCE [LARGE SCALE GENOMIC DNA]</scope>
    <source>
        <strain evidence="9 10">KCTC 23968</strain>
    </source>
</reference>
<gene>
    <name evidence="9" type="ORF">GCM10011309_27710</name>
</gene>
<dbReference type="Proteomes" id="UP000600865">
    <property type="component" value="Unassembled WGS sequence"/>
</dbReference>
<dbReference type="EC" id="1.13.11.93" evidence="6"/>
<keyword evidence="10" id="KW-1185">Reference proteome</keyword>
<evidence type="ECO:0000256" key="3">
    <source>
        <dbReference type="ARBA" id="ARBA00023002"/>
    </source>
</evidence>
<keyword evidence="4" id="KW-0408">Iron</keyword>
<dbReference type="CDD" id="cd16348">
    <property type="entry name" value="VOC_YdcJ_like"/>
    <property type="match status" value="1"/>
</dbReference>
<dbReference type="GO" id="GO:0051213">
    <property type="term" value="F:dioxygenase activity"/>
    <property type="evidence" value="ECO:0007669"/>
    <property type="project" value="UniProtKB-KW"/>
</dbReference>
<evidence type="ECO:0000256" key="5">
    <source>
        <dbReference type="ARBA" id="ARBA00035013"/>
    </source>
</evidence>
<dbReference type="Gene3D" id="3.10.180.80">
    <property type="entry name" value="Uncharacterised protein PF07063, DUF1338"/>
    <property type="match status" value="2"/>
</dbReference>
<dbReference type="InterPro" id="IPR047869">
    <property type="entry name" value="YdcJ_bac-like"/>
</dbReference>
<name>A0A918KT22_9PROT</name>
<organism evidence="9 10">
    <name type="scientific">Litorimonas cladophorae</name>
    <dbReference type="NCBI Taxonomy" id="1220491"/>
    <lineage>
        <taxon>Bacteria</taxon>
        <taxon>Pseudomonadati</taxon>
        <taxon>Pseudomonadota</taxon>
        <taxon>Alphaproteobacteria</taxon>
        <taxon>Maricaulales</taxon>
        <taxon>Robiginitomaculaceae</taxon>
    </lineage>
</organism>
<protein>
    <recommendedName>
        <fullName evidence="7">2-oxoadipate dioxygenase/decarboxylase</fullName>
        <ecNumber evidence="6">1.13.11.93</ecNumber>
    </recommendedName>
    <alternativeName>
        <fullName evidence="8">2-hydroxyglutarate synthase</fullName>
    </alternativeName>
</protein>
<comment type="similarity">
    <text evidence="5">Belongs to the 2-oxoadipate dioxygenase/decarboxylase family.</text>
</comment>
<dbReference type="AlphaFoldDB" id="A0A918KT22"/>
<evidence type="ECO:0000256" key="1">
    <source>
        <dbReference type="ARBA" id="ARBA00001954"/>
    </source>
</evidence>